<dbReference type="EMBL" id="JAHDYR010000007">
    <property type="protein sequence ID" value="KAG9395876.1"/>
    <property type="molecule type" value="Genomic_DNA"/>
</dbReference>
<feature type="region of interest" description="Disordered" evidence="1">
    <location>
        <begin position="73"/>
        <end position="95"/>
    </location>
</feature>
<sequence>MDGGSRVHRPCGDRDYRDGRRAGRSGVREVNVSPVSRIDLRVDVVQASRARGIAIVGNGNADTVRRGRVDGGGGAVRVNDNGADNLHGDASPRRACGHRPILAEGDDGVRGQISNAGDNKLRGGGGSLVVINDAGGWGVDLAQGVEVVEIGACLIVHKVINLAHEVSDAATPGVDDVAECIATSLCLDGVDATDQTDLPYGDGGRYNERGAIRGDKRIFCIR</sequence>
<evidence type="ECO:0000313" key="2">
    <source>
        <dbReference type="EMBL" id="KAG9395876.1"/>
    </source>
</evidence>
<feature type="region of interest" description="Disordered" evidence="1">
    <location>
        <begin position="1"/>
        <end position="28"/>
    </location>
</feature>
<organism evidence="2 3">
    <name type="scientific">Carpediemonas membranifera</name>
    <dbReference type="NCBI Taxonomy" id="201153"/>
    <lineage>
        <taxon>Eukaryota</taxon>
        <taxon>Metamonada</taxon>
        <taxon>Carpediemonas-like organisms</taxon>
        <taxon>Carpediemonas</taxon>
    </lineage>
</organism>
<reference evidence="2" key="1">
    <citation type="submission" date="2021-05" db="EMBL/GenBank/DDBJ databases">
        <title>A free-living protist that lacks canonical eukaryotic 1 DNA replication and segregation systems.</title>
        <authorList>
            <person name="Salas-Leiva D.E."/>
            <person name="Tromer E.C."/>
            <person name="Curtis B.A."/>
            <person name="Jerlstrom-Hultqvist J."/>
            <person name="Kolisko M."/>
            <person name="Yi Z."/>
            <person name="Salas-Leiva J.S."/>
            <person name="Gallot-Lavallee L."/>
            <person name="Kops G.J.P.L."/>
            <person name="Archibald J.M."/>
            <person name="Simpson A.G.B."/>
            <person name="Roger A.J."/>
        </authorList>
    </citation>
    <scope>NUCLEOTIDE SEQUENCE</scope>
    <source>
        <strain evidence="2">BICM</strain>
    </source>
</reference>
<proteinExistence type="predicted"/>
<evidence type="ECO:0000256" key="1">
    <source>
        <dbReference type="SAM" id="MobiDB-lite"/>
    </source>
</evidence>
<accession>A0A8J6E3Q5</accession>
<dbReference type="AlphaFoldDB" id="A0A8J6E3Q5"/>
<keyword evidence="3" id="KW-1185">Reference proteome</keyword>
<feature type="compositionally biased region" description="Basic and acidic residues" evidence="1">
    <location>
        <begin position="10"/>
        <end position="21"/>
    </location>
</feature>
<gene>
    <name evidence="2" type="ORF">J8273_2209</name>
</gene>
<dbReference type="Proteomes" id="UP000717585">
    <property type="component" value="Unassembled WGS sequence"/>
</dbReference>
<protein>
    <submittedName>
        <fullName evidence="2">Uncharacterized protein</fullName>
    </submittedName>
</protein>
<evidence type="ECO:0000313" key="3">
    <source>
        <dbReference type="Proteomes" id="UP000717585"/>
    </source>
</evidence>
<name>A0A8J6E3Q5_9EUKA</name>
<comment type="caution">
    <text evidence="2">The sequence shown here is derived from an EMBL/GenBank/DDBJ whole genome shotgun (WGS) entry which is preliminary data.</text>
</comment>